<reference evidence="8" key="1">
    <citation type="submission" date="2019-08" db="EMBL/GenBank/DDBJ databases">
        <title>The improved chromosome-level genome for the pearl oyster Pinctada fucata martensii using PacBio sequencing and Hi-C.</title>
        <authorList>
            <person name="Zheng Z."/>
        </authorList>
    </citation>
    <scope>NUCLEOTIDE SEQUENCE</scope>
    <source>
        <strain evidence="8">ZZ-2019</strain>
        <tissue evidence="8">Adductor muscle</tissue>
    </source>
</reference>
<accession>A0AA89BKY6</accession>
<dbReference type="SMART" id="SM00449">
    <property type="entry name" value="SPRY"/>
    <property type="match status" value="1"/>
</dbReference>
<dbReference type="InterPro" id="IPR035774">
    <property type="entry name" value="SPRY_RSPRY1"/>
</dbReference>
<name>A0AA89BKY6_PINIB</name>
<dbReference type="InterPro" id="IPR003877">
    <property type="entry name" value="SPRY_dom"/>
</dbReference>
<evidence type="ECO:0000256" key="1">
    <source>
        <dbReference type="ARBA" id="ARBA00022723"/>
    </source>
</evidence>
<dbReference type="Proteomes" id="UP001186944">
    <property type="component" value="Unassembled WGS sequence"/>
</dbReference>
<comment type="caution">
    <text evidence="8">The sequence shown here is derived from an EMBL/GenBank/DDBJ whole genome shotgun (WGS) entry which is preliminary data.</text>
</comment>
<feature type="compositionally biased region" description="Polar residues" evidence="5">
    <location>
        <begin position="492"/>
        <end position="504"/>
    </location>
</feature>
<dbReference type="PROSITE" id="PS50089">
    <property type="entry name" value="ZF_RING_2"/>
    <property type="match status" value="1"/>
</dbReference>
<dbReference type="PROSITE" id="PS50188">
    <property type="entry name" value="B302_SPRY"/>
    <property type="match status" value="1"/>
</dbReference>
<dbReference type="Pfam" id="PF13920">
    <property type="entry name" value="zf-C3HC4_3"/>
    <property type="match status" value="1"/>
</dbReference>
<dbReference type="InterPro" id="IPR013320">
    <property type="entry name" value="ConA-like_dom_sf"/>
</dbReference>
<dbReference type="GO" id="GO:0004842">
    <property type="term" value="F:ubiquitin-protein transferase activity"/>
    <property type="evidence" value="ECO:0007669"/>
    <property type="project" value="InterPro"/>
</dbReference>
<proteinExistence type="predicted"/>
<dbReference type="InterPro" id="IPR013083">
    <property type="entry name" value="Znf_RING/FYVE/PHD"/>
</dbReference>
<dbReference type="InterPro" id="IPR045129">
    <property type="entry name" value="RNF123/RKP/RSPRY1"/>
</dbReference>
<protein>
    <recommendedName>
        <fullName evidence="10">RING finger and SPRY domain-containing protein 1</fullName>
    </recommendedName>
</protein>
<dbReference type="CDD" id="cd16566">
    <property type="entry name" value="RING-HC_RSPRY1"/>
    <property type="match status" value="1"/>
</dbReference>
<dbReference type="CDD" id="cd12883">
    <property type="entry name" value="SPRY_RING"/>
    <property type="match status" value="1"/>
</dbReference>
<evidence type="ECO:0000256" key="3">
    <source>
        <dbReference type="ARBA" id="ARBA00022833"/>
    </source>
</evidence>
<dbReference type="EMBL" id="VSWD01000012">
    <property type="protein sequence ID" value="KAK3086428.1"/>
    <property type="molecule type" value="Genomic_DNA"/>
</dbReference>
<evidence type="ECO:0000256" key="2">
    <source>
        <dbReference type="ARBA" id="ARBA00022771"/>
    </source>
</evidence>
<gene>
    <name evidence="8" type="ORF">FSP39_018336</name>
</gene>
<evidence type="ECO:0000313" key="9">
    <source>
        <dbReference type="Proteomes" id="UP001186944"/>
    </source>
</evidence>
<dbReference type="InterPro" id="IPR043136">
    <property type="entry name" value="B30.2/SPRY_sf"/>
</dbReference>
<evidence type="ECO:0000259" key="7">
    <source>
        <dbReference type="PROSITE" id="PS50188"/>
    </source>
</evidence>
<dbReference type="InterPro" id="IPR016024">
    <property type="entry name" value="ARM-type_fold"/>
</dbReference>
<dbReference type="SUPFAM" id="SSF57850">
    <property type="entry name" value="RING/U-box"/>
    <property type="match status" value="1"/>
</dbReference>
<evidence type="ECO:0000313" key="8">
    <source>
        <dbReference type="EMBL" id="KAK3086428.1"/>
    </source>
</evidence>
<dbReference type="InterPro" id="IPR001870">
    <property type="entry name" value="B30.2/SPRY"/>
</dbReference>
<dbReference type="Gene3D" id="3.30.40.10">
    <property type="entry name" value="Zinc/RING finger domain, C3HC4 (zinc finger)"/>
    <property type="match status" value="1"/>
</dbReference>
<feature type="region of interest" description="Disordered" evidence="5">
    <location>
        <begin position="482"/>
        <end position="504"/>
    </location>
</feature>
<dbReference type="SUPFAM" id="SSF48371">
    <property type="entry name" value="ARM repeat"/>
    <property type="match status" value="1"/>
</dbReference>
<keyword evidence="2 4" id="KW-0863">Zinc-finger</keyword>
<dbReference type="Gene3D" id="2.60.120.920">
    <property type="match status" value="1"/>
</dbReference>
<dbReference type="InterPro" id="IPR001841">
    <property type="entry name" value="Znf_RING"/>
</dbReference>
<feature type="domain" description="RING-type" evidence="6">
    <location>
        <begin position="412"/>
        <end position="447"/>
    </location>
</feature>
<dbReference type="Pfam" id="PF00622">
    <property type="entry name" value="SPRY"/>
    <property type="match status" value="1"/>
</dbReference>
<dbReference type="GO" id="GO:0008270">
    <property type="term" value="F:zinc ion binding"/>
    <property type="evidence" value="ECO:0007669"/>
    <property type="project" value="UniProtKB-KW"/>
</dbReference>
<dbReference type="AlphaFoldDB" id="A0AA89BKY6"/>
<dbReference type="SUPFAM" id="SSF49899">
    <property type="entry name" value="Concanavalin A-like lectins/glucanases"/>
    <property type="match status" value="1"/>
</dbReference>
<dbReference type="GO" id="GO:0051603">
    <property type="term" value="P:proteolysis involved in protein catabolic process"/>
    <property type="evidence" value="ECO:0007669"/>
    <property type="project" value="TreeGrafter"/>
</dbReference>
<keyword evidence="1" id="KW-0479">Metal-binding</keyword>
<dbReference type="PANTHER" id="PTHR13363">
    <property type="entry name" value="RING FINGER AND SRY DOMAIN-CONTAINING"/>
    <property type="match status" value="1"/>
</dbReference>
<sequence>MLLLHKIAESEEGWLEVVKSLVLSIPMSDPLGPAVITLLLDECPLPTKEAILELCKRLKLSSNGPSKEFSEKCCQRNIGVVLGCLAEKLAGPNSIAVLSNEVLRYLLSNLNISKDPAVILHSLVALEKFAQTSENKLTVNKALQGMVPHPLEILEDKWWRHEDFRYREVGFCAKWCLDNLCNALTFFQNREFSYEKEDLTNINVMLNSNDVSEYLKISADGLEARCDASSFESVRCTFQVDSGVWYFEVTIETDGVMQIGWATKRSSFLNHEGYGIGDDEYSMSYDGCRQLIWFKSESKPHEHEPWKAGDILGLLLDVENEVMVFSLNGNSLKPYNDLFKHARGGFFAAASFMSYQQCYFNFGAKPYRYPPTNVKFESFNDHGTLTNEEKVILPRHKKLDLLKNIKVHEDSCTLCFDRRATHFLLPCKHRGFCFNCVVQLEICPICRTKIEKRDCEHDDSENSPKSVDNVNTSPSEIYVQEVHQMSKPKRTVNGQTIENNQDVS</sequence>
<evidence type="ECO:0000256" key="4">
    <source>
        <dbReference type="PROSITE-ProRule" id="PRU00175"/>
    </source>
</evidence>
<evidence type="ECO:0000259" key="6">
    <source>
        <dbReference type="PROSITE" id="PS50089"/>
    </source>
</evidence>
<feature type="domain" description="B30.2/SPRY" evidence="7">
    <location>
        <begin position="184"/>
        <end position="367"/>
    </location>
</feature>
<dbReference type="PANTHER" id="PTHR13363:SF6">
    <property type="entry name" value="RING FINGER AND SPRY DOMAIN-CONTAINING PROTEIN 1"/>
    <property type="match status" value="1"/>
</dbReference>
<dbReference type="SMART" id="SM00184">
    <property type="entry name" value="RING"/>
    <property type="match status" value="1"/>
</dbReference>
<keyword evidence="3" id="KW-0862">Zinc</keyword>
<organism evidence="8 9">
    <name type="scientific">Pinctada imbricata</name>
    <name type="common">Atlantic pearl-oyster</name>
    <name type="synonym">Pinctada martensii</name>
    <dbReference type="NCBI Taxonomy" id="66713"/>
    <lineage>
        <taxon>Eukaryota</taxon>
        <taxon>Metazoa</taxon>
        <taxon>Spiralia</taxon>
        <taxon>Lophotrochozoa</taxon>
        <taxon>Mollusca</taxon>
        <taxon>Bivalvia</taxon>
        <taxon>Autobranchia</taxon>
        <taxon>Pteriomorphia</taxon>
        <taxon>Pterioida</taxon>
        <taxon>Pterioidea</taxon>
        <taxon>Pteriidae</taxon>
        <taxon>Pinctada</taxon>
    </lineage>
</organism>
<dbReference type="GO" id="GO:0005737">
    <property type="term" value="C:cytoplasm"/>
    <property type="evidence" value="ECO:0007669"/>
    <property type="project" value="TreeGrafter"/>
</dbReference>
<evidence type="ECO:0008006" key="10">
    <source>
        <dbReference type="Google" id="ProtNLM"/>
    </source>
</evidence>
<keyword evidence="9" id="KW-1185">Reference proteome</keyword>
<evidence type="ECO:0000256" key="5">
    <source>
        <dbReference type="SAM" id="MobiDB-lite"/>
    </source>
</evidence>